<reference evidence="2" key="1">
    <citation type="journal article" date="2019" name="Int. J. Syst. Evol. Microbiol.">
        <title>The Global Catalogue of Microorganisms (GCM) 10K type strain sequencing project: providing services to taxonomists for standard genome sequencing and annotation.</title>
        <authorList>
            <consortium name="The Broad Institute Genomics Platform"/>
            <consortium name="The Broad Institute Genome Sequencing Center for Infectious Disease"/>
            <person name="Wu L."/>
            <person name="Ma J."/>
        </authorList>
    </citation>
    <scope>NUCLEOTIDE SEQUENCE [LARGE SCALE GENOMIC DNA]</scope>
    <source>
        <strain evidence="2">CECT 8010</strain>
    </source>
</reference>
<dbReference type="EMBL" id="JBHSDC010000002">
    <property type="protein sequence ID" value="MFC4230941.1"/>
    <property type="molecule type" value="Genomic_DNA"/>
</dbReference>
<sequence>MKQQVNASVIQMENRQLEALLNETRETVAKNIKANTFNATDLWNIQRKMKPALRTKLTDRWKM</sequence>
<accession>A0ABV8PV82</accession>
<dbReference type="RefSeq" id="WP_379012326.1">
    <property type="nucleotide sequence ID" value="NZ_JBHSDC010000002.1"/>
</dbReference>
<dbReference type="Proteomes" id="UP001595906">
    <property type="component" value="Unassembled WGS sequence"/>
</dbReference>
<gene>
    <name evidence="1" type="ORF">ACFOW1_03495</name>
</gene>
<evidence type="ECO:0000313" key="2">
    <source>
        <dbReference type="Proteomes" id="UP001595906"/>
    </source>
</evidence>
<name>A0ABV8PV82_9BACT</name>
<evidence type="ECO:0000313" key="1">
    <source>
        <dbReference type="EMBL" id="MFC4230941.1"/>
    </source>
</evidence>
<organism evidence="1 2">
    <name type="scientific">Parasediminibacterium paludis</name>
    <dbReference type="NCBI Taxonomy" id="908966"/>
    <lineage>
        <taxon>Bacteria</taxon>
        <taxon>Pseudomonadati</taxon>
        <taxon>Bacteroidota</taxon>
        <taxon>Chitinophagia</taxon>
        <taxon>Chitinophagales</taxon>
        <taxon>Chitinophagaceae</taxon>
        <taxon>Parasediminibacterium</taxon>
    </lineage>
</organism>
<comment type="caution">
    <text evidence="1">The sequence shown here is derived from an EMBL/GenBank/DDBJ whole genome shotgun (WGS) entry which is preliminary data.</text>
</comment>
<protein>
    <submittedName>
        <fullName evidence="1">Uncharacterized protein</fullName>
    </submittedName>
</protein>
<proteinExistence type="predicted"/>
<keyword evidence="2" id="KW-1185">Reference proteome</keyword>